<reference evidence="2 3" key="1">
    <citation type="submission" date="2017-10" db="EMBL/GenBank/DDBJ databases">
        <title>Analysis of the genome sequences of Rhizobium populations associated to common bean (phaseolus vulgaris).</title>
        <authorList>
            <person name="Bustos P."/>
            <person name="Santamaria R.I."/>
            <person name="Miranda-Sanchez F."/>
            <person name="Perez-Carrascal O."/>
            <person name="Juarez S."/>
            <person name="Lozano L."/>
            <person name="Martinez-Flores I."/>
            <person name="Vinuesa P."/>
            <person name="Martinez-Romero E."/>
            <person name="Cevallos M.A."/>
            <person name="Romero D."/>
            <person name="Davila G."/>
            <person name="Gonzalez V."/>
        </authorList>
    </citation>
    <scope>NUCLEOTIDE SEQUENCE [LARGE SCALE GENOMIC DNA]</scope>
    <source>
        <strain evidence="2 3">NXT3</strain>
        <plasmid evidence="3">Plasmid psfrenxt3b</plasmid>
    </source>
</reference>
<dbReference type="AlphaFoldDB" id="A0A2L0HBN0"/>
<keyword evidence="1" id="KW-0732">Signal</keyword>
<evidence type="ECO:0000256" key="1">
    <source>
        <dbReference type="SAM" id="SignalP"/>
    </source>
</evidence>
<feature type="signal peptide" evidence="1">
    <location>
        <begin position="1"/>
        <end position="20"/>
    </location>
</feature>
<dbReference type="EMBL" id="CP024309">
    <property type="protein sequence ID" value="AUX78908.1"/>
    <property type="molecule type" value="Genomic_DNA"/>
</dbReference>
<gene>
    <name evidence="2" type="ORF">NXT3_PB00250</name>
</gene>
<accession>A0A2L0HBN0</accession>
<organism evidence="2 3">
    <name type="scientific">Rhizobium fredii</name>
    <name type="common">Sinorhizobium fredii</name>
    <dbReference type="NCBI Taxonomy" id="380"/>
    <lineage>
        <taxon>Bacteria</taxon>
        <taxon>Pseudomonadati</taxon>
        <taxon>Pseudomonadota</taxon>
        <taxon>Alphaproteobacteria</taxon>
        <taxon>Hyphomicrobiales</taxon>
        <taxon>Rhizobiaceae</taxon>
        <taxon>Sinorhizobium/Ensifer group</taxon>
        <taxon>Sinorhizobium</taxon>
    </lineage>
</organism>
<dbReference type="Proteomes" id="UP000239340">
    <property type="component" value="Plasmid pSfreNXT3b"/>
</dbReference>
<proteinExistence type="predicted"/>
<keyword evidence="2" id="KW-0614">Plasmid</keyword>
<geneLocation type="plasmid" evidence="3">
    <name>psfrenxt3b</name>
</geneLocation>
<evidence type="ECO:0000313" key="2">
    <source>
        <dbReference type="EMBL" id="AUX78908.1"/>
    </source>
</evidence>
<sequence>MKRHLLLCILFCGISSPAAAQVKTVDEFCTSDGGGPALRQTFVVIDGSVVSDDLPNGPSPDNTAWRRFAAQFFDARNPAVDQVMAPRERVTIAVANSDGSGLTPLFTGCLPLVGKEEASKLEKETTSMQRFFGSDWRSSITKAAEEFSRSATISLVQGLKKAVVGAPKARSEFAHGGLVQSLNRTKAYSLSDGLPRLIIYSDLAAYELPVADTATSRAKGRTDAESIAIDLQRIEVDLFTTGKATSEQATEYLKSFFLTAKGKVETIAGEGGILGSSGTPVKITVYQGAISYGTDQYPVRMRLARDQNGSVTMSWIEEQSDRLRFSPFTGILNCTDEDECNFVGDRVFAQIWSDRPGPTPTCEAWMPFGGLRDLSFSTDGDRLEGKISDAICVINGQEDGVSFQLQRVPNAAF</sequence>
<protein>
    <submittedName>
        <fullName evidence="2">Uncharacterized protein</fullName>
    </submittedName>
</protein>
<feature type="chain" id="PRO_5014908074" evidence="1">
    <location>
        <begin position="21"/>
        <end position="413"/>
    </location>
</feature>
<evidence type="ECO:0000313" key="3">
    <source>
        <dbReference type="Proteomes" id="UP000239340"/>
    </source>
</evidence>
<name>A0A2L0HBN0_RHIFR</name>